<evidence type="ECO:0000313" key="3">
    <source>
        <dbReference type="EMBL" id="RJE23796.1"/>
    </source>
</evidence>
<keyword evidence="1" id="KW-0548">Nucleotidyltransferase</keyword>
<dbReference type="PANTHER" id="PTHR23079">
    <property type="entry name" value="RNA-DEPENDENT RNA POLYMERASE"/>
    <property type="match status" value="1"/>
</dbReference>
<dbReference type="InterPro" id="IPR057596">
    <property type="entry name" value="RDRP_core"/>
</dbReference>
<dbReference type="STRING" id="2070753.A0A3A2ZL69"/>
<proteinExistence type="inferred from homology"/>
<dbReference type="GO" id="GO:0031380">
    <property type="term" value="C:nuclear RNA-directed RNA polymerase complex"/>
    <property type="evidence" value="ECO:0007669"/>
    <property type="project" value="TreeGrafter"/>
</dbReference>
<accession>A0A3A2ZL69</accession>
<evidence type="ECO:0000259" key="2">
    <source>
        <dbReference type="Pfam" id="PF05183"/>
    </source>
</evidence>
<organism evidence="3 4">
    <name type="scientific">Aspergillus sclerotialis</name>
    <dbReference type="NCBI Taxonomy" id="2070753"/>
    <lineage>
        <taxon>Eukaryota</taxon>
        <taxon>Fungi</taxon>
        <taxon>Dikarya</taxon>
        <taxon>Ascomycota</taxon>
        <taxon>Pezizomycotina</taxon>
        <taxon>Eurotiomycetes</taxon>
        <taxon>Eurotiomycetidae</taxon>
        <taxon>Eurotiales</taxon>
        <taxon>Aspergillaceae</taxon>
        <taxon>Aspergillus</taxon>
        <taxon>Aspergillus subgen. Polypaecilum</taxon>
    </lineage>
</organism>
<sequence>MSLESFIDWHMPREANLSQSDCKLFQRFSLGLSKTFSTIALKPSQVLPLKDDPNRPVMNDGCALMSRSLANAICDSLGISGNTPSCFQGRIAGAKGLWMVDRHQSVISADDDDFWIQISDSQLKIKPHPHSWTEPFDSEKLTFEVVKWSKPLHPVNLNVQLLGILHYGGQVKEYIAELTRAGIQKLYEDFAEALQSNSNVACRSLIQKIRPAADDASGLMGHKVRRLEQWVMDEAECIIRLTEAGFTPRSFYPLRHRLGKCLKNMLDRYVDELHIEVPLSTYAFCIADPYGVLKEDKVHFGFSSNWRDPEGHFEDNLLDGIDVLVGRLPAHLPSDIQRRKAVWKPELRHFKDVIVFPTQGEVPLAHMLSGGDYDGDAPWICWDQNIVQKFRNSPLPTEDYPPEYFGLTKHSTSIKDVPTIDAFLQRAFTFNLTLSSLGRCTKEHERLSYDESIDSAKAKD</sequence>
<dbReference type="GO" id="GO:0003723">
    <property type="term" value="F:RNA binding"/>
    <property type="evidence" value="ECO:0007669"/>
    <property type="project" value="UniProtKB-KW"/>
</dbReference>
<dbReference type="GO" id="GO:0030422">
    <property type="term" value="P:siRNA processing"/>
    <property type="evidence" value="ECO:0007669"/>
    <property type="project" value="TreeGrafter"/>
</dbReference>
<dbReference type="InterPro" id="IPR007855">
    <property type="entry name" value="RDRP"/>
</dbReference>
<dbReference type="PANTHER" id="PTHR23079:SF14">
    <property type="entry name" value="RNA-DEPENDENT RNA POLYMERASE"/>
    <property type="match status" value="1"/>
</dbReference>
<keyword evidence="4" id="KW-1185">Reference proteome</keyword>
<dbReference type="Proteomes" id="UP000266188">
    <property type="component" value="Unassembled WGS sequence"/>
</dbReference>
<feature type="domain" description="RDRP core" evidence="2">
    <location>
        <begin position="1"/>
        <end position="456"/>
    </location>
</feature>
<dbReference type="EMBL" id="MVGC01000105">
    <property type="protein sequence ID" value="RJE23796.1"/>
    <property type="molecule type" value="Genomic_DNA"/>
</dbReference>
<dbReference type="AlphaFoldDB" id="A0A3A2ZL69"/>
<reference evidence="4" key="1">
    <citation type="submission" date="2017-02" db="EMBL/GenBank/DDBJ databases">
        <authorList>
            <person name="Tafer H."/>
            <person name="Lopandic K."/>
        </authorList>
    </citation>
    <scope>NUCLEOTIDE SEQUENCE [LARGE SCALE GENOMIC DNA]</scope>
    <source>
        <strain evidence="4">CBS 366.77</strain>
    </source>
</reference>
<dbReference type="OrthoDB" id="10055769at2759"/>
<evidence type="ECO:0000256" key="1">
    <source>
        <dbReference type="RuleBase" id="RU363098"/>
    </source>
</evidence>
<name>A0A3A2ZL69_9EURO</name>
<dbReference type="Pfam" id="PF05183">
    <property type="entry name" value="RdRP"/>
    <property type="match status" value="1"/>
</dbReference>
<gene>
    <name evidence="3" type="ORF">PHISCL_03881</name>
</gene>
<dbReference type="EC" id="2.7.7.48" evidence="1"/>
<comment type="catalytic activity">
    <reaction evidence="1">
        <text>RNA(n) + a ribonucleoside 5'-triphosphate = RNA(n+1) + diphosphate</text>
        <dbReference type="Rhea" id="RHEA:21248"/>
        <dbReference type="Rhea" id="RHEA-COMP:14527"/>
        <dbReference type="Rhea" id="RHEA-COMP:17342"/>
        <dbReference type="ChEBI" id="CHEBI:33019"/>
        <dbReference type="ChEBI" id="CHEBI:61557"/>
        <dbReference type="ChEBI" id="CHEBI:140395"/>
        <dbReference type="EC" id="2.7.7.48"/>
    </reaction>
</comment>
<keyword evidence="1" id="KW-0808">Transferase</keyword>
<comment type="caution">
    <text evidence="3">The sequence shown here is derived from an EMBL/GenBank/DDBJ whole genome shotgun (WGS) entry which is preliminary data.</text>
</comment>
<comment type="similarity">
    <text evidence="1">Belongs to the RdRP family.</text>
</comment>
<keyword evidence="1" id="KW-0696">RNA-directed RNA polymerase</keyword>
<evidence type="ECO:0000313" key="4">
    <source>
        <dbReference type="Proteomes" id="UP000266188"/>
    </source>
</evidence>
<protein>
    <recommendedName>
        <fullName evidence="1">RNA-dependent RNA polymerase</fullName>
        <ecNumber evidence="1">2.7.7.48</ecNumber>
    </recommendedName>
</protein>
<dbReference type="GO" id="GO:0003968">
    <property type="term" value="F:RNA-directed RNA polymerase activity"/>
    <property type="evidence" value="ECO:0007669"/>
    <property type="project" value="UniProtKB-KW"/>
</dbReference>
<keyword evidence="1" id="KW-0694">RNA-binding</keyword>